<accession>A0A0W8G309</accession>
<dbReference type="GO" id="GO:0005524">
    <property type="term" value="F:ATP binding"/>
    <property type="evidence" value="ECO:0007669"/>
    <property type="project" value="UniProtKB-KW"/>
</dbReference>
<proteinExistence type="inferred from homology"/>
<dbReference type="Pfam" id="PF00005">
    <property type="entry name" value="ABC_tran"/>
    <property type="match status" value="1"/>
</dbReference>
<evidence type="ECO:0000259" key="5">
    <source>
        <dbReference type="PROSITE" id="PS50893"/>
    </source>
</evidence>
<evidence type="ECO:0000256" key="3">
    <source>
        <dbReference type="ARBA" id="ARBA00022741"/>
    </source>
</evidence>
<dbReference type="GO" id="GO:0042626">
    <property type="term" value="F:ATPase-coupled transmembrane transporter activity"/>
    <property type="evidence" value="ECO:0007669"/>
    <property type="project" value="TreeGrafter"/>
</dbReference>
<keyword evidence="4" id="KW-0067">ATP-binding</keyword>
<protein>
    <submittedName>
        <fullName evidence="6">Atpase component biom of energizing module of biotin ecf transporter</fullName>
    </submittedName>
</protein>
<dbReference type="AlphaFoldDB" id="A0A0W8G309"/>
<dbReference type="InterPro" id="IPR003439">
    <property type="entry name" value="ABC_transporter-like_ATP-bd"/>
</dbReference>
<dbReference type="GO" id="GO:0016887">
    <property type="term" value="F:ATP hydrolysis activity"/>
    <property type="evidence" value="ECO:0007669"/>
    <property type="project" value="InterPro"/>
</dbReference>
<name>A0A0W8G309_9ZZZZ</name>
<dbReference type="PROSITE" id="PS50893">
    <property type="entry name" value="ABC_TRANSPORTER_2"/>
    <property type="match status" value="1"/>
</dbReference>
<dbReference type="InterPro" id="IPR017871">
    <property type="entry name" value="ABC_transporter-like_CS"/>
</dbReference>
<dbReference type="InterPro" id="IPR027417">
    <property type="entry name" value="P-loop_NTPase"/>
</dbReference>
<evidence type="ECO:0000256" key="4">
    <source>
        <dbReference type="ARBA" id="ARBA00022840"/>
    </source>
</evidence>
<dbReference type="InterPro" id="IPR015856">
    <property type="entry name" value="ABC_transpr_CbiO/EcfA_su"/>
</dbReference>
<dbReference type="PANTHER" id="PTHR43553">
    <property type="entry name" value="HEAVY METAL TRANSPORTER"/>
    <property type="match status" value="1"/>
</dbReference>
<comment type="caution">
    <text evidence="6">The sequence shown here is derived from an EMBL/GenBank/DDBJ whole genome shotgun (WGS) entry which is preliminary data.</text>
</comment>
<evidence type="ECO:0000256" key="2">
    <source>
        <dbReference type="ARBA" id="ARBA00022448"/>
    </source>
</evidence>
<dbReference type="SUPFAM" id="SSF52540">
    <property type="entry name" value="P-loop containing nucleoside triphosphate hydrolases"/>
    <property type="match status" value="1"/>
</dbReference>
<dbReference type="CDD" id="cd03225">
    <property type="entry name" value="ABC_cobalt_CbiO_domain1"/>
    <property type="match status" value="1"/>
</dbReference>
<gene>
    <name evidence="6" type="ORF">ASZ90_002744</name>
</gene>
<dbReference type="GO" id="GO:0043190">
    <property type="term" value="C:ATP-binding cassette (ABC) transporter complex"/>
    <property type="evidence" value="ECO:0007669"/>
    <property type="project" value="TreeGrafter"/>
</dbReference>
<dbReference type="PROSITE" id="PS00211">
    <property type="entry name" value="ABC_TRANSPORTER_1"/>
    <property type="match status" value="1"/>
</dbReference>
<dbReference type="SMART" id="SM00382">
    <property type="entry name" value="AAA"/>
    <property type="match status" value="1"/>
</dbReference>
<evidence type="ECO:0000313" key="6">
    <source>
        <dbReference type="EMBL" id="KUG27425.1"/>
    </source>
</evidence>
<dbReference type="Gene3D" id="3.40.50.300">
    <property type="entry name" value="P-loop containing nucleotide triphosphate hydrolases"/>
    <property type="match status" value="1"/>
</dbReference>
<keyword evidence="2" id="KW-0813">Transport</keyword>
<dbReference type="PANTHER" id="PTHR43553:SF24">
    <property type="entry name" value="ENERGY-COUPLING FACTOR TRANSPORTER ATP-BINDING PROTEIN ECFA1"/>
    <property type="match status" value="1"/>
</dbReference>
<sequence>MIAFTDLSFAHEKDRPVLRRATGRAPKGVLTILAGQNGAGKSTLLALLAGILTPDAGTVRVGELVSPGDEDAIRRAVRLVLQDPDMQILGATVAEDLTLSGDPRDPRFLDVARDAARRMGLLPMWEAPVHTLSFGQRRKLCLAAALVHAPDGPPPQVLLLDEPLSNLDYPGVLEMRRILRQNAAAGLTQIAAAHELDPLADLAAHVLVLHEGVIACQGAPEAILPGLRPYGVRPPFARWDEDAR</sequence>
<dbReference type="EMBL" id="LNQE01000331">
    <property type="protein sequence ID" value="KUG27425.1"/>
    <property type="molecule type" value="Genomic_DNA"/>
</dbReference>
<evidence type="ECO:0000256" key="1">
    <source>
        <dbReference type="ARBA" id="ARBA00005417"/>
    </source>
</evidence>
<dbReference type="InterPro" id="IPR003593">
    <property type="entry name" value="AAA+_ATPase"/>
</dbReference>
<feature type="domain" description="ABC transporter" evidence="5">
    <location>
        <begin position="2"/>
        <end position="236"/>
    </location>
</feature>
<keyword evidence="3" id="KW-0547">Nucleotide-binding</keyword>
<organism evidence="6">
    <name type="scientific">hydrocarbon metagenome</name>
    <dbReference type="NCBI Taxonomy" id="938273"/>
    <lineage>
        <taxon>unclassified sequences</taxon>
        <taxon>metagenomes</taxon>
        <taxon>ecological metagenomes</taxon>
    </lineage>
</organism>
<reference evidence="6" key="1">
    <citation type="journal article" date="2015" name="Proc. Natl. Acad. Sci. U.S.A.">
        <title>Networks of energetic and metabolic interactions define dynamics in microbial communities.</title>
        <authorList>
            <person name="Embree M."/>
            <person name="Liu J.K."/>
            <person name="Al-Bassam M.M."/>
            <person name="Zengler K."/>
        </authorList>
    </citation>
    <scope>NUCLEOTIDE SEQUENCE</scope>
</reference>
<dbReference type="InterPro" id="IPR050095">
    <property type="entry name" value="ECF_ABC_transporter_ATP-bd"/>
</dbReference>
<comment type="similarity">
    <text evidence="1">Belongs to the ABC transporter superfamily.</text>
</comment>